<organism evidence="3 5">
    <name type="scientific">Legionella cincinnatiensis</name>
    <dbReference type="NCBI Taxonomy" id="28085"/>
    <lineage>
        <taxon>Bacteria</taxon>
        <taxon>Pseudomonadati</taxon>
        <taxon>Pseudomonadota</taxon>
        <taxon>Gammaproteobacteria</taxon>
        <taxon>Legionellales</taxon>
        <taxon>Legionellaceae</taxon>
        <taxon>Legionella</taxon>
    </lineage>
</organism>
<evidence type="ECO:0000313" key="2">
    <source>
        <dbReference type="EMBL" id="KTC93377.1"/>
    </source>
</evidence>
<dbReference type="Proteomes" id="UP000255316">
    <property type="component" value="Unassembled WGS sequence"/>
</dbReference>
<evidence type="ECO:0000313" key="5">
    <source>
        <dbReference type="Proteomes" id="UP000255316"/>
    </source>
</evidence>
<name>A0A378IQ56_9GAMM</name>
<evidence type="ECO:0000259" key="1">
    <source>
        <dbReference type="Pfam" id="PF12728"/>
    </source>
</evidence>
<evidence type="ECO:0000313" key="3">
    <source>
        <dbReference type="EMBL" id="STX36621.1"/>
    </source>
</evidence>
<dbReference type="InterPro" id="IPR009061">
    <property type="entry name" value="DNA-bd_dom_put_sf"/>
</dbReference>
<dbReference type="InterPro" id="IPR010093">
    <property type="entry name" value="SinI_DNA-bd"/>
</dbReference>
<reference evidence="2 4" key="1">
    <citation type="submission" date="2015-11" db="EMBL/GenBank/DDBJ databases">
        <title>Genomic analysis of 38 Legionella species identifies large and diverse effector repertoires.</title>
        <authorList>
            <person name="Burstein D."/>
            <person name="Amaro F."/>
            <person name="Zusman T."/>
            <person name="Lifshitz Z."/>
            <person name="Cohen O."/>
            <person name="Gilbert J.A."/>
            <person name="Pupko T."/>
            <person name="Shuman H.A."/>
            <person name="Segal G."/>
        </authorList>
    </citation>
    <scope>NUCLEOTIDE SEQUENCE [LARGE SCALE GENOMIC DNA]</scope>
    <source>
        <strain evidence="2 4">CDC#72-OH-14</strain>
    </source>
</reference>
<dbReference type="Pfam" id="PF12728">
    <property type="entry name" value="HTH_17"/>
    <property type="match status" value="1"/>
</dbReference>
<dbReference type="NCBIfam" id="TIGR01764">
    <property type="entry name" value="excise"/>
    <property type="match status" value="1"/>
</dbReference>
<protein>
    <submittedName>
        <fullName evidence="3">MerR family regulatory protein</fullName>
    </submittedName>
</protein>
<dbReference type="Proteomes" id="UP000054854">
    <property type="component" value="Unassembled WGS sequence"/>
</dbReference>
<dbReference type="InterPro" id="IPR041657">
    <property type="entry name" value="HTH_17"/>
</dbReference>
<proteinExistence type="predicted"/>
<dbReference type="RefSeq" id="WP_058463651.1">
    <property type="nucleotide sequence ID" value="NZ_CAAAHQ010000047.1"/>
</dbReference>
<feature type="domain" description="Helix-turn-helix" evidence="1">
    <location>
        <begin position="9"/>
        <end position="51"/>
    </location>
</feature>
<dbReference type="GO" id="GO:0003677">
    <property type="term" value="F:DNA binding"/>
    <property type="evidence" value="ECO:0007669"/>
    <property type="project" value="InterPro"/>
</dbReference>
<dbReference type="SUPFAM" id="SSF46955">
    <property type="entry name" value="Putative DNA-binding domain"/>
    <property type="match status" value="1"/>
</dbReference>
<reference evidence="3 5" key="2">
    <citation type="submission" date="2018-06" db="EMBL/GenBank/DDBJ databases">
        <authorList>
            <consortium name="Pathogen Informatics"/>
            <person name="Doyle S."/>
        </authorList>
    </citation>
    <scope>NUCLEOTIDE SEQUENCE [LARGE SCALE GENOMIC DNA]</scope>
    <source>
        <strain evidence="3 5">NCTC12438</strain>
    </source>
</reference>
<sequence length="67" mass="7704">MKDDEILVIKELAEYLKINEKTAYRFAAEGKIPGFKIGGAWRFRRDEIEKLTKGQFMAAPKGEIVDE</sequence>
<keyword evidence="4" id="KW-1185">Reference proteome</keyword>
<dbReference type="AlphaFoldDB" id="A0A378IQ56"/>
<dbReference type="EMBL" id="UGNX01000001">
    <property type="protein sequence ID" value="STX36621.1"/>
    <property type="molecule type" value="Genomic_DNA"/>
</dbReference>
<accession>A0A378IQ56</accession>
<dbReference type="OrthoDB" id="9800023at2"/>
<dbReference type="EMBL" id="LNXX01000005">
    <property type="protein sequence ID" value="KTC93377.1"/>
    <property type="molecule type" value="Genomic_DNA"/>
</dbReference>
<evidence type="ECO:0000313" key="4">
    <source>
        <dbReference type="Proteomes" id="UP000054854"/>
    </source>
</evidence>
<gene>
    <name evidence="2" type="ORF">Lcin_0415</name>
    <name evidence="3" type="ORF">NCTC12438_03254</name>
</gene>
<dbReference type="STRING" id="28085.Lcin_0415"/>